<dbReference type="Proteomes" id="UP000254425">
    <property type="component" value="Chromosome"/>
</dbReference>
<organism evidence="3 4">
    <name type="scientific">Streptomyces armeniacus</name>
    <dbReference type="NCBI Taxonomy" id="83291"/>
    <lineage>
        <taxon>Bacteria</taxon>
        <taxon>Bacillati</taxon>
        <taxon>Actinomycetota</taxon>
        <taxon>Actinomycetes</taxon>
        <taxon>Kitasatosporales</taxon>
        <taxon>Streptomycetaceae</taxon>
        <taxon>Streptomyces</taxon>
    </lineage>
</organism>
<dbReference type="EMBL" id="CP031320">
    <property type="protein sequence ID" value="AXK32409.1"/>
    <property type="molecule type" value="Genomic_DNA"/>
</dbReference>
<protein>
    <submittedName>
        <fullName evidence="3">Uncharacterized protein</fullName>
    </submittedName>
</protein>
<feature type="transmembrane region" description="Helical" evidence="2">
    <location>
        <begin position="7"/>
        <end position="25"/>
    </location>
</feature>
<keyword evidence="2" id="KW-0472">Membrane</keyword>
<keyword evidence="4" id="KW-1185">Reference proteome</keyword>
<gene>
    <name evidence="3" type="ORF">DVA86_06845</name>
</gene>
<sequence>MSSGHKTLTVFLTVIVGLLLTILNLCLHWPLWTWPVMATLLPVTALTAAKVSAPSEEFIPRECRLAPDIPVAEPERREQRVTAVSLPSSEADYDFLLSATVLWRPLEAAPDAPPVSHSGLAVSAILHRAGQITANQPPRRSALAQHQLNGVLGVMKADATGRVLAMAEDVTLTLSDADAARLKKLSTVRKDTVLWEHERKYECDRRTYLGQDVLKDTGSAVVWWLTKNEDEVKKTVDDIGLLAQLSSAANNREIPDLFEHMVPYPVPTSVREQGPPYDSPPDQYGNGHEPMESPEAMGAERFGAMLASLGIAPDDAESAFLAQQWAQLLGALGHGTAADAIRTRFDIPAPSGMSPDATDDAEDAGDAGKDAAGCG</sequence>
<evidence type="ECO:0000256" key="1">
    <source>
        <dbReference type="SAM" id="MobiDB-lite"/>
    </source>
</evidence>
<evidence type="ECO:0000256" key="2">
    <source>
        <dbReference type="SAM" id="Phobius"/>
    </source>
</evidence>
<keyword evidence="2" id="KW-1133">Transmembrane helix</keyword>
<dbReference type="RefSeq" id="WP_208876591.1">
    <property type="nucleotide sequence ID" value="NZ_CP031320.1"/>
</dbReference>
<reference evidence="3 4" key="1">
    <citation type="submission" date="2018-07" db="EMBL/GenBank/DDBJ databases">
        <title>Draft genome of the type strain Streptomyces armeniacus ATCC 15676.</title>
        <authorList>
            <person name="Labana P."/>
            <person name="Gosse J.T."/>
            <person name="Boddy C.N."/>
        </authorList>
    </citation>
    <scope>NUCLEOTIDE SEQUENCE [LARGE SCALE GENOMIC DNA]</scope>
    <source>
        <strain evidence="3 4">ATCC 15676</strain>
    </source>
</reference>
<dbReference type="AlphaFoldDB" id="A0A345XL93"/>
<name>A0A345XL93_9ACTN</name>
<dbReference type="KEGG" id="sarm:DVA86_06845"/>
<proteinExistence type="predicted"/>
<evidence type="ECO:0000313" key="3">
    <source>
        <dbReference type="EMBL" id="AXK32409.1"/>
    </source>
</evidence>
<feature type="region of interest" description="Disordered" evidence="1">
    <location>
        <begin position="270"/>
        <end position="291"/>
    </location>
</feature>
<feature type="region of interest" description="Disordered" evidence="1">
    <location>
        <begin position="346"/>
        <end position="375"/>
    </location>
</feature>
<evidence type="ECO:0000313" key="4">
    <source>
        <dbReference type="Proteomes" id="UP000254425"/>
    </source>
</evidence>
<keyword evidence="2" id="KW-0812">Transmembrane</keyword>
<accession>A0A345XL93</accession>